<dbReference type="InterPro" id="IPR038718">
    <property type="entry name" value="SNF2-like_sf"/>
</dbReference>
<name>A0A6J5NVC3_9CAUD</name>
<keyword evidence="2" id="KW-0378">Hydrolase</keyword>
<organism evidence="2">
    <name type="scientific">uncultured Caudovirales phage</name>
    <dbReference type="NCBI Taxonomy" id="2100421"/>
    <lineage>
        <taxon>Viruses</taxon>
        <taxon>Duplodnaviria</taxon>
        <taxon>Heunggongvirae</taxon>
        <taxon>Uroviricota</taxon>
        <taxon>Caudoviricetes</taxon>
        <taxon>Peduoviridae</taxon>
        <taxon>Maltschvirus</taxon>
        <taxon>Maltschvirus maltsch</taxon>
    </lineage>
</organism>
<dbReference type="Pfam" id="PF00176">
    <property type="entry name" value="SNF2-rel_dom"/>
    <property type="match status" value="1"/>
</dbReference>
<sequence length="450" mass="51202">MQFLPRPSQELAINRMLDCDYQLLALRMGAGKTGVALTVINELLFNRFEVQRVLVVAPLRVAQLVWHTEAAKWDHTRHLRVVKVLGDQMTRIRALAAPGDVYVVNRENFIWLVKLMMASKGGWPFDCVIVDENKGFKDRNSESWKHLMKVRSHIDKLYLLTGTPAPNTLLELWPQITMMDEGERLGRRLTAYRERYFAPDKRNGNIIYSWRLKQGAEKLIYKAVEDVMLSVESGVELPERIDNVIEVEFDMQRYLQMEQTFVSGAVSAPNAAVLAGKLRQMANGAVYDDQRYPHWIHDAKLDALEEIVDQGEPVLCFTEYQHDQARIIDRFPQAVVFDGEKSMANWKAGKIKLMLMHPQSGGHGVDGLQFGGNVIVWFALPFSLDAYEQATARIHRSGQDKNVTVHHIVAKRTIDEKIMQVLAMKGKAQQELLDAVLIEAVNDAKARVTA</sequence>
<dbReference type="PANTHER" id="PTHR10799">
    <property type="entry name" value="SNF2/RAD54 HELICASE FAMILY"/>
    <property type="match status" value="1"/>
</dbReference>
<reference evidence="2" key="1">
    <citation type="submission" date="2020-04" db="EMBL/GenBank/DDBJ databases">
        <authorList>
            <person name="Chiriac C."/>
            <person name="Salcher M."/>
            <person name="Ghai R."/>
            <person name="Kavagutti S V."/>
        </authorList>
    </citation>
    <scope>NUCLEOTIDE SEQUENCE</scope>
</reference>
<keyword evidence="2" id="KW-0547">Nucleotide-binding</keyword>
<keyword evidence="2" id="KW-0347">Helicase</keyword>
<dbReference type="InterPro" id="IPR014001">
    <property type="entry name" value="Helicase_ATP-bd"/>
</dbReference>
<evidence type="ECO:0000313" key="2">
    <source>
        <dbReference type="EMBL" id="CAB4159154.1"/>
    </source>
</evidence>
<dbReference type="SUPFAM" id="SSF52540">
    <property type="entry name" value="P-loop containing nucleoside triphosphate hydrolases"/>
    <property type="match status" value="2"/>
</dbReference>
<dbReference type="EMBL" id="LR796676">
    <property type="protein sequence ID" value="CAB4159154.1"/>
    <property type="molecule type" value="Genomic_DNA"/>
</dbReference>
<dbReference type="PROSITE" id="PS51192">
    <property type="entry name" value="HELICASE_ATP_BIND_1"/>
    <property type="match status" value="1"/>
</dbReference>
<dbReference type="InterPro" id="IPR000330">
    <property type="entry name" value="SNF2_N"/>
</dbReference>
<dbReference type="GO" id="GO:0005524">
    <property type="term" value="F:ATP binding"/>
    <property type="evidence" value="ECO:0007669"/>
    <property type="project" value="InterPro"/>
</dbReference>
<dbReference type="Gene3D" id="3.40.50.300">
    <property type="entry name" value="P-loop containing nucleotide triphosphate hydrolases"/>
    <property type="match status" value="1"/>
</dbReference>
<dbReference type="InterPro" id="IPR027417">
    <property type="entry name" value="P-loop_NTPase"/>
</dbReference>
<evidence type="ECO:0000259" key="1">
    <source>
        <dbReference type="PROSITE" id="PS51192"/>
    </source>
</evidence>
<protein>
    <submittedName>
        <fullName evidence="2">HepA Superfamily II DNA/RNA helicases, SNF2 family</fullName>
    </submittedName>
</protein>
<accession>A0A6J5NVC3</accession>
<keyword evidence="2" id="KW-0067">ATP-binding</keyword>
<proteinExistence type="predicted"/>
<feature type="domain" description="Helicase ATP-binding" evidence="1">
    <location>
        <begin position="13"/>
        <end position="182"/>
    </location>
</feature>
<gene>
    <name evidence="2" type="ORF">UFOVP713_57</name>
</gene>
<dbReference type="GO" id="GO:0004386">
    <property type="term" value="F:helicase activity"/>
    <property type="evidence" value="ECO:0007669"/>
    <property type="project" value="UniProtKB-KW"/>
</dbReference>
<dbReference type="Gene3D" id="3.40.50.10810">
    <property type="entry name" value="Tandem AAA-ATPase domain"/>
    <property type="match status" value="1"/>
</dbReference>
<dbReference type="SMART" id="SM00487">
    <property type="entry name" value="DEXDc"/>
    <property type="match status" value="1"/>
</dbReference>